<feature type="region of interest" description="Disordered" evidence="1">
    <location>
        <begin position="28"/>
        <end position="51"/>
    </location>
</feature>
<dbReference type="Proteomes" id="UP000279259">
    <property type="component" value="Unassembled WGS sequence"/>
</dbReference>
<dbReference type="EMBL" id="RSCD01000014">
    <property type="protein sequence ID" value="RSH89323.1"/>
    <property type="molecule type" value="Genomic_DNA"/>
</dbReference>
<dbReference type="AlphaFoldDB" id="A0A427YE44"/>
<feature type="region of interest" description="Disordered" evidence="1">
    <location>
        <begin position="166"/>
        <end position="207"/>
    </location>
</feature>
<name>A0A427YE44_9TREE</name>
<gene>
    <name evidence="2" type="ORF">EHS25_002435</name>
</gene>
<protein>
    <submittedName>
        <fullName evidence="2">Uncharacterized protein</fullName>
    </submittedName>
</protein>
<reference evidence="2 3" key="1">
    <citation type="submission" date="2018-11" db="EMBL/GenBank/DDBJ databases">
        <title>Genome sequence of Saitozyma podzolica DSM 27192.</title>
        <authorList>
            <person name="Aliyu H."/>
            <person name="Gorte O."/>
            <person name="Ochsenreither K."/>
        </authorList>
    </citation>
    <scope>NUCLEOTIDE SEQUENCE [LARGE SCALE GENOMIC DNA]</scope>
    <source>
        <strain evidence="2 3">DSM 27192</strain>
    </source>
</reference>
<organism evidence="2 3">
    <name type="scientific">Saitozyma podzolica</name>
    <dbReference type="NCBI Taxonomy" id="1890683"/>
    <lineage>
        <taxon>Eukaryota</taxon>
        <taxon>Fungi</taxon>
        <taxon>Dikarya</taxon>
        <taxon>Basidiomycota</taxon>
        <taxon>Agaricomycotina</taxon>
        <taxon>Tremellomycetes</taxon>
        <taxon>Tremellales</taxon>
        <taxon>Trimorphomycetaceae</taxon>
        <taxon>Saitozyma</taxon>
    </lineage>
</organism>
<comment type="caution">
    <text evidence="2">The sequence shown here is derived from an EMBL/GenBank/DDBJ whole genome shotgun (WGS) entry which is preliminary data.</text>
</comment>
<evidence type="ECO:0000256" key="1">
    <source>
        <dbReference type="SAM" id="MobiDB-lite"/>
    </source>
</evidence>
<dbReference type="OrthoDB" id="10348538at2759"/>
<feature type="compositionally biased region" description="Basic and acidic residues" evidence="1">
    <location>
        <begin position="192"/>
        <end position="201"/>
    </location>
</feature>
<sequence length="320" mass="34479">MALRTSMPLRPFLGARALHTAPVVRQAPAVPPRAPRTAAELGFDGNQDRTRTLDPALTKPLKMSNSSYLHLPKESQHIGTGRREEYLVSSSSASTLLLNVTGRKDKMRKRKESAVARSGGRDFAAISKQEMESETDFFAGSDLPVRARGRNLEQVDMSLTDLAHLAGPAGRQDRGQGRKNTAESSRGGKGRGSKDSREKTRNASPVPRRVAVPEVYDQSEAALFGKKSLLMPALRGAREPEASFWAQGMDAAAARKADALRLAGSYDIFIPTAPHPATLGPSSPPAERAKSIAAWTLGLNPSAGMRRSKPAEDVFKSFLG</sequence>
<evidence type="ECO:0000313" key="3">
    <source>
        <dbReference type="Proteomes" id="UP000279259"/>
    </source>
</evidence>
<accession>A0A427YE44</accession>
<proteinExistence type="predicted"/>
<keyword evidence="3" id="KW-1185">Reference proteome</keyword>
<evidence type="ECO:0000313" key="2">
    <source>
        <dbReference type="EMBL" id="RSH89323.1"/>
    </source>
</evidence>